<gene>
    <name evidence="1" type="ordered locus">CLL_A3465</name>
</gene>
<keyword evidence="1" id="KW-0378">Hydrolase</keyword>
<accession>U4P9Y7</accession>
<dbReference type="PATRIC" id="fig|935198.13.peg.3422"/>
<dbReference type="AlphaFoldDB" id="B2TR72"/>
<proteinExistence type="predicted"/>
<accession>B2TR72</accession>
<dbReference type="PANTHER" id="PTHR42663:SF6">
    <property type="entry name" value="HYDROLASE C777.06C-RELATED"/>
    <property type="match status" value="1"/>
</dbReference>
<dbReference type="EMBL" id="CP001056">
    <property type="protein sequence ID" value="ACD23756.1"/>
    <property type="molecule type" value="Genomic_DNA"/>
</dbReference>
<organism evidence="1">
    <name type="scientific">Clostridium botulinum (strain Eklund 17B / Type B)</name>
    <dbReference type="NCBI Taxonomy" id="935198"/>
    <lineage>
        <taxon>Bacteria</taxon>
        <taxon>Bacillati</taxon>
        <taxon>Bacillota</taxon>
        <taxon>Clostridia</taxon>
        <taxon>Eubacteriales</taxon>
        <taxon>Clostridiaceae</taxon>
        <taxon>Clostridium</taxon>
    </lineage>
</organism>
<sequence>MMNKLKFLGRGSGYNVREGNTSAYINKNNILILIDCGEGVFKRIIESNLTNNIKEIHILITHMHGDHVGSLSSFVGFCFWKYHICCNVYYPEKSRLKQFLELTGMLEGESFIINDSNSVRIDKLGLEFSASLTKHNKRINTYSYTLKFDEENDIFYSSDTYETNFDMIPFLKEGNVVYHDTCLSDGEGNVHTSLRVLCEKVPRELRSNVYCIHIDGDNFIEIVEREGFNVPHILIKQLSVER</sequence>
<dbReference type="GO" id="GO:0016787">
    <property type="term" value="F:hydrolase activity"/>
    <property type="evidence" value="ECO:0007669"/>
    <property type="project" value="UniProtKB-KW"/>
</dbReference>
<name>B2TR72_CLOBB</name>
<dbReference type="SUPFAM" id="SSF56281">
    <property type="entry name" value="Metallo-hydrolase/oxidoreductase"/>
    <property type="match status" value="1"/>
</dbReference>
<reference evidence="1" key="1">
    <citation type="submission" date="2009-06" db="EMBL/GenBank/DDBJ databases">
        <authorList>
            <consortium name="US DOE Joint Genome Institute (JGI-PGF)"/>
            <person name="Lucas S."/>
            <person name="Copeland A."/>
            <person name="Lapidus A."/>
            <person name="Glavina del Rio T."/>
            <person name="Dalin E."/>
            <person name="Tice H."/>
            <person name="Bruce D."/>
            <person name="Goodwin L."/>
            <person name="Pitluck S."/>
            <person name="Kyrpides N."/>
            <person name="Mavromatis K."/>
            <person name="Ivanova N."/>
            <person name="Saunders E."/>
            <person name="Brettin T."/>
            <person name="Detter J.C."/>
            <person name="Han C."/>
            <person name="Larimer F."/>
            <person name="Land M."/>
            <person name="Hauser L."/>
            <person name="Markowitz V."/>
            <person name="Cheng J.-F."/>
            <person name="Hugenholtz P."/>
            <person name="Woyke T."/>
            <person name="Wu D."/>
            <person name="Gronow S."/>
            <person name="Klenk H.-P."/>
            <person name="Eisen J.A."/>
        </authorList>
    </citation>
    <scope>NUCLEOTIDE SEQUENCE</scope>
    <source>
        <strain evidence="1">Eklund 17B</strain>
    </source>
</reference>
<dbReference type="InterPro" id="IPR036866">
    <property type="entry name" value="RibonucZ/Hydroxyglut_hydro"/>
</dbReference>
<dbReference type="HOGENOM" id="CLU_102479_0_0_9"/>
<protein>
    <submittedName>
        <fullName evidence="1">Metal-dependent hydrolase</fullName>
    </submittedName>
</protein>
<dbReference type="Pfam" id="PF23023">
    <property type="entry name" value="Anti-Pycsar_Apyc1"/>
    <property type="match status" value="1"/>
</dbReference>
<evidence type="ECO:0000313" key="1">
    <source>
        <dbReference type="EMBL" id="ACD23756.1"/>
    </source>
</evidence>
<dbReference type="KEGG" id="cbk:CLL_A3465"/>
<dbReference type="PANTHER" id="PTHR42663">
    <property type="entry name" value="HYDROLASE C777.06C-RELATED-RELATED"/>
    <property type="match status" value="1"/>
</dbReference>
<dbReference type="Gene3D" id="3.60.15.10">
    <property type="entry name" value="Ribonuclease Z/Hydroxyacylglutathione hydrolase-like"/>
    <property type="match status" value="1"/>
</dbReference>
<reference evidence="1" key="2">
    <citation type="submission" date="2009-08" db="EMBL/GenBank/DDBJ databases">
        <authorList>
            <person name="Shrivastava S."/>
            <person name="Brinkac L.M."/>
            <person name="Dodson R.J."/>
            <person name="Harkins D.M."/>
            <person name="Durkin A.S."/>
            <person name="Sutton G."/>
        </authorList>
    </citation>
    <scope>NUCLEOTIDE SEQUENCE</scope>
    <source>
        <strain evidence="1">Eklund 17B</strain>
    </source>
</reference>